<organism evidence="3 4">
    <name type="scientific">Hufsiella arboris</name>
    <dbReference type="NCBI Taxonomy" id="2695275"/>
    <lineage>
        <taxon>Bacteria</taxon>
        <taxon>Pseudomonadati</taxon>
        <taxon>Bacteroidota</taxon>
        <taxon>Sphingobacteriia</taxon>
        <taxon>Sphingobacteriales</taxon>
        <taxon>Sphingobacteriaceae</taxon>
        <taxon>Hufsiella</taxon>
    </lineage>
</organism>
<dbReference type="Gene3D" id="3.40.50.880">
    <property type="match status" value="1"/>
</dbReference>
<name>A0A7K1YBR7_9SPHI</name>
<dbReference type="Proteomes" id="UP000466586">
    <property type="component" value="Unassembled WGS sequence"/>
</dbReference>
<proteinExistence type="predicted"/>
<reference evidence="3 4" key="1">
    <citation type="submission" date="2019-11" db="EMBL/GenBank/DDBJ databases">
        <title>Pedobacter sp. HMF7647 Genome sequencing and assembly.</title>
        <authorList>
            <person name="Kang H."/>
            <person name="Kim H."/>
            <person name="Joh K."/>
        </authorList>
    </citation>
    <scope>NUCLEOTIDE SEQUENCE [LARGE SCALE GENOMIC DNA]</scope>
    <source>
        <strain evidence="3 4">HMF7647</strain>
    </source>
</reference>
<dbReference type="PANTHER" id="PTHR40469:SF2">
    <property type="entry name" value="GALACTOSE-BINDING DOMAIN-LIKE SUPERFAMILY PROTEIN"/>
    <property type="match status" value="1"/>
</dbReference>
<dbReference type="InterPro" id="IPR029010">
    <property type="entry name" value="ThuA-like"/>
</dbReference>
<dbReference type="SUPFAM" id="SSF52317">
    <property type="entry name" value="Class I glutamine amidotransferase-like"/>
    <property type="match status" value="1"/>
</dbReference>
<evidence type="ECO:0000259" key="2">
    <source>
        <dbReference type="Pfam" id="PF06283"/>
    </source>
</evidence>
<keyword evidence="4" id="KW-1185">Reference proteome</keyword>
<keyword evidence="1" id="KW-0732">Signal</keyword>
<dbReference type="AlphaFoldDB" id="A0A7K1YBR7"/>
<evidence type="ECO:0000313" key="3">
    <source>
        <dbReference type="EMBL" id="MXV52052.1"/>
    </source>
</evidence>
<comment type="caution">
    <text evidence="3">The sequence shown here is derived from an EMBL/GenBank/DDBJ whole genome shotgun (WGS) entry which is preliminary data.</text>
</comment>
<dbReference type="Pfam" id="PF06283">
    <property type="entry name" value="ThuA"/>
    <property type="match status" value="1"/>
</dbReference>
<feature type="signal peptide" evidence="1">
    <location>
        <begin position="1"/>
        <end position="19"/>
    </location>
</feature>
<gene>
    <name evidence="3" type="ORF">GS399_13810</name>
</gene>
<dbReference type="PANTHER" id="PTHR40469">
    <property type="entry name" value="SECRETED GLYCOSYL HYDROLASE"/>
    <property type="match status" value="1"/>
</dbReference>
<dbReference type="RefSeq" id="WP_160845234.1">
    <property type="nucleotide sequence ID" value="NZ_WVHT01000006.1"/>
</dbReference>
<evidence type="ECO:0000256" key="1">
    <source>
        <dbReference type="SAM" id="SignalP"/>
    </source>
</evidence>
<feature type="chain" id="PRO_5029854876" evidence="1">
    <location>
        <begin position="20"/>
        <end position="285"/>
    </location>
</feature>
<dbReference type="InterPro" id="IPR029062">
    <property type="entry name" value="Class_I_gatase-like"/>
</dbReference>
<evidence type="ECO:0000313" key="4">
    <source>
        <dbReference type="Proteomes" id="UP000466586"/>
    </source>
</evidence>
<sequence>MKYKLILCILLIASLETSAHVPRFNVIAFFTGINDQAHVSFVREANIWFNTVAKKYQFRYDTTSNWNNLNDKFLSGYQVVLFLDTRPEKSEQRDAFQRYMENGGAWMGFHFSAFALTPSDYNQNWDWYHNQFLGSGQYGSNTWRPTSAILKVEDKQHAVCKKLPVKFKAAANEWYRWQNDLTKNKDIDILLAIDSTSFPLGTGPKQSEIWHSGYYPVAWTNKKYRMVYLNMGHNDMDYEHKFGADTKTLSHTFSEPYQNQFIINSLLWLAGRENNPNSAKNESHK</sequence>
<dbReference type="EMBL" id="WVHT01000006">
    <property type="protein sequence ID" value="MXV52052.1"/>
    <property type="molecule type" value="Genomic_DNA"/>
</dbReference>
<feature type="domain" description="ThuA-like" evidence="2">
    <location>
        <begin position="29"/>
        <end position="241"/>
    </location>
</feature>
<protein>
    <submittedName>
        <fullName evidence="3">ThuA domain-containing protein</fullName>
    </submittedName>
</protein>
<accession>A0A7K1YBR7</accession>